<proteinExistence type="predicted"/>
<evidence type="ECO:0000256" key="1">
    <source>
        <dbReference type="SAM" id="MobiDB-lite"/>
    </source>
</evidence>
<dbReference type="Proteomes" id="UP000261360">
    <property type="component" value="Unplaced"/>
</dbReference>
<evidence type="ECO:0000313" key="2">
    <source>
        <dbReference type="Ensembl" id="ENSSLDP00000027273.1"/>
    </source>
</evidence>
<keyword evidence="3" id="KW-1185">Reference proteome</keyword>
<reference evidence="2" key="2">
    <citation type="submission" date="2025-09" db="UniProtKB">
        <authorList>
            <consortium name="Ensembl"/>
        </authorList>
    </citation>
    <scope>IDENTIFICATION</scope>
</reference>
<evidence type="ECO:0000313" key="3">
    <source>
        <dbReference type="Proteomes" id="UP000261360"/>
    </source>
</evidence>
<dbReference type="Ensembl" id="ENSSLDT00000028108.1">
    <property type="protein sequence ID" value="ENSSLDP00000027273.1"/>
    <property type="gene ID" value="ENSSLDG00000021170.1"/>
</dbReference>
<feature type="compositionally biased region" description="Basic and acidic residues" evidence="1">
    <location>
        <begin position="10"/>
        <end position="19"/>
    </location>
</feature>
<feature type="region of interest" description="Disordered" evidence="1">
    <location>
        <begin position="71"/>
        <end position="114"/>
    </location>
</feature>
<sequence length="114" mass="13142">MKVNEEEEEGKSVRSEKQKCFRCQSWPEASSDSSDCGGENIPAEKKNPQLCWTDESLFFWSVDNFVTNIKPRSQKPIGKEEIRRKREGEEGEEEVQSRSRSRSRSLWSDPALTG</sequence>
<dbReference type="AlphaFoldDB" id="A0A3B4YGL3"/>
<organism evidence="2 3">
    <name type="scientific">Seriola lalandi dorsalis</name>
    <dbReference type="NCBI Taxonomy" id="1841481"/>
    <lineage>
        <taxon>Eukaryota</taxon>
        <taxon>Metazoa</taxon>
        <taxon>Chordata</taxon>
        <taxon>Craniata</taxon>
        <taxon>Vertebrata</taxon>
        <taxon>Euteleostomi</taxon>
        <taxon>Actinopterygii</taxon>
        <taxon>Neopterygii</taxon>
        <taxon>Teleostei</taxon>
        <taxon>Neoteleostei</taxon>
        <taxon>Acanthomorphata</taxon>
        <taxon>Carangaria</taxon>
        <taxon>Carangiformes</taxon>
        <taxon>Carangidae</taxon>
        <taxon>Seriola</taxon>
    </lineage>
</organism>
<feature type="region of interest" description="Disordered" evidence="1">
    <location>
        <begin position="1"/>
        <end position="45"/>
    </location>
</feature>
<feature type="compositionally biased region" description="Basic and acidic residues" evidence="1">
    <location>
        <begin position="77"/>
        <end position="88"/>
    </location>
</feature>
<reference evidence="2" key="1">
    <citation type="submission" date="2025-08" db="UniProtKB">
        <authorList>
            <consortium name="Ensembl"/>
        </authorList>
    </citation>
    <scope>IDENTIFICATION</scope>
</reference>
<accession>A0A3B4YGL3</accession>
<protein>
    <submittedName>
        <fullName evidence="2">Uncharacterized protein</fullName>
    </submittedName>
</protein>
<name>A0A3B4YGL3_SERLL</name>